<feature type="compositionally biased region" description="Polar residues" evidence="12">
    <location>
        <begin position="607"/>
        <end position="625"/>
    </location>
</feature>
<feature type="compositionally biased region" description="Low complexity" evidence="12">
    <location>
        <begin position="1612"/>
        <end position="1622"/>
    </location>
</feature>
<evidence type="ECO:0000256" key="8">
    <source>
        <dbReference type="ARBA" id="ARBA00046341"/>
    </source>
</evidence>
<keyword evidence="4 10" id="KW-0479">Metal-binding</keyword>
<dbReference type="CDD" id="cd19673">
    <property type="entry name" value="UBR-box_UBR3"/>
    <property type="match status" value="1"/>
</dbReference>
<dbReference type="InterPro" id="IPR039164">
    <property type="entry name" value="UBR1-like"/>
</dbReference>
<dbReference type="InterPro" id="IPR036390">
    <property type="entry name" value="WH_DNA-bd_sf"/>
</dbReference>
<feature type="compositionally biased region" description="Low complexity" evidence="12">
    <location>
        <begin position="2109"/>
        <end position="2142"/>
    </location>
</feature>
<dbReference type="InterPro" id="IPR042065">
    <property type="entry name" value="E3_ELL-like"/>
</dbReference>
<keyword evidence="6 10" id="KW-0833">Ubl conjugation pathway</keyword>
<keyword evidence="7 10" id="KW-0862">Zinc</keyword>
<feature type="compositionally biased region" description="Acidic residues" evidence="12">
    <location>
        <begin position="1504"/>
        <end position="1513"/>
    </location>
</feature>
<dbReference type="InterPro" id="IPR003126">
    <property type="entry name" value="Znf_UBR"/>
</dbReference>
<name>A0A8H7RS73_9FUNG</name>
<comment type="caution">
    <text evidence="14">The sequence shown here is derived from an EMBL/GenBank/DDBJ whole genome shotgun (WGS) entry which is preliminary data.</text>
</comment>
<dbReference type="SMART" id="SM00396">
    <property type="entry name" value="ZnF_UBR1"/>
    <property type="match status" value="1"/>
</dbReference>
<feature type="compositionally biased region" description="Basic and acidic residues" evidence="12">
    <location>
        <begin position="1514"/>
        <end position="1526"/>
    </location>
</feature>
<dbReference type="Pfam" id="PF18995">
    <property type="entry name" value="PRT6_C"/>
    <property type="match status" value="1"/>
</dbReference>
<keyword evidence="3 10" id="KW-0808">Transferase</keyword>
<comment type="function">
    <text evidence="10">Ubiquitin ligase protein which is a component of the N-end rule pathway. Recognizes and binds to proteins bearing specific N-terminal residues that are destabilizing according to the N-end rule, leading to their ubiquitination and subsequent degradation.</text>
</comment>
<dbReference type="Gene3D" id="1.10.10.2670">
    <property type="entry name" value="E3 ubiquitin-protein ligase"/>
    <property type="match status" value="1"/>
</dbReference>
<dbReference type="SUPFAM" id="SSF54736">
    <property type="entry name" value="ClpS-like"/>
    <property type="match status" value="1"/>
</dbReference>
<dbReference type="SUPFAM" id="SSF46785">
    <property type="entry name" value="Winged helix' DNA-binding domain"/>
    <property type="match status" value="1"/>
</dbReference>
<comment type="catalytic activity">
    <reaction evidence="1 10">
        <text>S-ubiquitinyl-[E2 ubiquitin-conjugating enzyme]-L-cysteine + [acceptor protein]-L-lysine = [E2 ubiquitin-conjugating enzyme]-L-cysteine + N(6)-ubiquitinyl-[acceptor protein]-L-lysine.</text>
        <dbReference type="EC" id="2.3.2.27"/>
    </reaction>
</comment>
<dbReference type="Pfam" id="PF02207">
    <property type="entry name" value="zf-UBR"/>
    <property type="match status" value="1"/>
</dbReference>
<dbReference type="PROSITE" id="PS51157">
    <property type="entry name" value="ZF_UBR"/>
    <property type="match status" value="1"/>
</dbReference>
<dbReference type="PANTHER" id="PTHR21497:SF24">
    <property type="entry name" value="E3 UBIQUITIN-PROTEIN LIGASE UBR1"/>
    <property type="match status" value="1"/>
</dbReference>
<evidence type="ECO:0000256" key="5">
    <source>
        <dbReference type="ARBA" id="ARBA00022771"/>
    </source>
</evidence>
<feature type="zinc finger region" description="UBR-type" evidence="9">
    <location>
        <begin position="133"/>
        <end position="205"/>
    </location>
</feature>
<evidence type="ECO:0000259" key="13">
    <source>
        <dbReference type="PROSITE" id="PS51157"/>
    </source>
</evidence>
<evidence type="ECO:0000256" key="4">
    <source>
        <dbReference type="ARBA" id="ARBA00022723"/>
    </source>
</evidence>
<evidence type="ECO:0000256" key="2">
    <source>
        <dbReference type="ARBA" id="ARBA00004906"/>
    </source>
</evidence>
<comment type="pathway">
    <text evidence="2 10">Protein modification; protein ubiquitination.</text>
</comment>
<evidence type="ECO:0000256" key="6">
    <source>
        <dbReference type="ARBA" id="ARBA00022786"/>
    </source>
</evidence>
<dbReference type="Pfam" id="PF22960">
    <property type="entry name" value="WHD_UBR1"/>
    <property type="match status" value="1"/>
</dbReference>
<evidence type="ECO:0000256" key="1">
    <source>
        <dbReference type="ARBA" id="ARBA00000900"/>
    </source>
</evidence>
<dbReference type="GO" id="GO:0061630">
    <property type="term" value="F:ubiquitin protein ligase activity"/>
    <property type="evidence" value="ECO:0007669"/>
    <property type="project" value="UniProtKB-UniRule"/>
</dbReference>
<dbReference type="GO" id="GO:0008270">
    <property type="term" value="F:zinc ion binding"/>
    <property type="evidence" value="ECO:0007669"/>
    <property type="project" value="UniProtKB-UniRule"/>
</dbReference>
<dbReference type="GO" id="GO:0016567">
    <property type="term" value="P:protein ubiquitination"/>
    <property type="evidence" value="ECO:0007669"/>
    <property type="project" value="UniProtKB-UniRule"/>
</dbReference>
<feature type="coiled-coil region" evidence="11">
    <location>
        <begin position="1460"/>
        <end position="1494"/>
    </location>
</feature>
<dbReference type="EC" id="2.3.2.27" evidence="10"/>
<dbReference type="Gene3D" id="2.10.110.30">
    <property type="match status" value="1"/>
</dbReference>
<dbReference type="GO" id="GO:0000151">
    <property type="term" value="C:ubiquitin ligase complex"/>
    <property type="evidence" value="ECO:0007669"/>
    <property type="project" value="TreeGrafter"/>
</dbReference>
<feature type="region of interest" description="Disordered" evidence="12">
    <location>
        <begin position="2109"/>
        <end position="2153"/>
    </location>
</feature>
<evidence type="ECO:0000256" key="9">
    <source>
        <dbReference type="PROSITE-ProRule" id="PRU00508"/>
    </source>
</evidence>
<feature type="compositionally biased region" description="Polar residues" evidence="12">
    <location>
        <begin position="1598"/>
        <end position="1611"/>
    </location>
</feature>
<keyword evidence="11" id="KW-0175">Coiled coil</keyword>
<evidence type="ECO:0000313" key="15">
    <source>
        <dbReference type="Proteomes" id="UP000646827"/>
    </source>
</evidence>
<dbReference type="OrthoDB" id="26387at2759"/>
<evidence type="ECO:0000256" key="10">
    <source>
        <dbReference type="RuleBase" id="RU366018"/>
    </source>
</evidence>
<organism evidence="14 15">
    <name type="scientific">Circinella minor</name>
    <dbReference type="NCBI Taxonomy" id="1195481"/>
    <lineage>
        <taxon>Eukaryota</taxon>
        <taxon>Fungi</taxon>
        <taxon>Fungi incertae sedis</taxon>
        <taxon>Mucoromycota</taxon>
        <taxon>Mucoromycotina</taxon>
        <taxon>Mucoromycetes</taxon>
        <taxon>Mucorales</taxon>
        <taxon>Lichtheimiaceae</taxon>
        <taxon>Circinella</taxon>
    </lineage>
</organism>
<evidence type="ECO:0000256" key="11">
    <source>
        <dbReference type="SAM" id="Coils"/>
    </source>
</evidence>
<evidence type="ECO:0000256" key="12">
    <source>
        <dbReference type="SAM" id="MobiDB-lite"/>
    </source>
</evidence>
<feature type="compositionally biased region" description="Polar residues" evidence="12">
    <location>
        <begin position="2143"/>
        <end position="2153"/>
    </location>
</feature>
<dbReference type="Proteomes" id="UP000646827">
    <property type="component" value="Unassembled WGS sequence"/>
</dbReference>
<dbReference type="EMBL" id="JAEPRB010000356">
    <property type="protein sequence ID" value="KAG2216824.1"/>
    <property type="molecule type" value="Genomic_DNA"/>
</dbReference>
<dbReference type="CDD" id="cd16482">
    <property type="entry name" value="RING-H2_UBR1-like"/>
    <property type="match status" value="1"/>
</dbReference>
<feature type="region of interest" description="Disordered" evidence="12">
    <location>
        <begin position="455"/>
        <end position="638"/>
    </location>
</feature>
<evidence type="ECO:0000256" key="3">
    <source>
        <dbReference type="ARBA" id="ARBA00022679"/>
    </source>
</evidence>
<reference evidence="14 15" key="1">
    <citation type="submission" date="2020-12" db="EMBL/GenBank/DDBJ databases">
        <title>Metabolic potential, ecology and presence of endohyphal bacteria is reflected in genomic diversity of Mucoromycotina.</title>
        <authorList>
            <person name="Muszewska A."/>
            <person name="Okrasinska A."/>
            <person name="Steczkiewicz K."/>
            <person name="Drgas O."/>
            <person name="Orlowska M."/>
            <person name="Perlinska-Lenart U."/>
            <person name="Aleksandrzak-Piekarczyk T."/>
            <person name="Szatraj K."/>
            <person name="Zielenkiewicz U."/>
            <person name="Pilsyk S."/>
            <person name="Malc E."/>
            <person name="Mieczkowski P."/>
            <person name="Kruszewska J.S."/>
            <person name="Biernat P."/>
            <person name="Pawlowska J."/>
        </authorList>
    </citation>
    <scope>NUCLEOTIDE SEQUENCE [LARGE SCALE GENOMIC DNA]</scope>
    <source>
        <strain evidence="14 15">CBS 142.35</strain>
    </source>
</reference>
<keyword evidence="5 10" id="KW-0863">Zinc-finger</keyword>
<proteinExistence type="inferred from homology"/>
<feature type="region of interest" description="Disordered" evidence="12">
    <location>
        <begin position="211"/>
        <end position="236"/>
    </location>
</feature>
<feature type="compositionally biased region" description="Acidic residues" evidence="12">
    <location>
        <begin position="497"/>
        <end position="531"/>
    </location>
</feature>
<dbReference type="InterPro" id="IPR055194">
    <property type="entry name" value="UBR1-like_WH"/>
</dbReference>
<dbReference type="Gene3D" id="3.30.1390.10">
    <property type="match status" value="1"/>
</dbReference>
<evidence type="ECO:0000313" key="14">
    <source>
        <dbReference type="EMBL" id="KAG2216824.1"/>
    </source>
</evidence>
<feature type="region of interest" description="Disordered" evidence="12">
    <location>
        <begin position="1596"/>
        <end position="1624"/>
    </location>
</feature>
<sequence>MSSSNATPTTANINNDTTTPVSAEQLKNFLQEAPAMYKYRLHRGAERQILTNCYRLLWGNNRTLMKKYFFTSTMETGDEDNDDSDNLSTLLEKYNLFKSSDDDNTVAVPSNPDNVLVDSSSDEPEYWESQRGKQCGHLFKKGESVYRCRTCGLDDTCVLCARCFHATNHDGHDVKIWISRGAGGCCDCGDPEAWKIPLECSIHSLSVAPSTSATSSTAAGTIEDASTTLDDQKKSTSRKVQLEPISSVTPELLQQIKATIQVVMDYILETFATSPEDLSLRNKQQIEQDCEASDKALGMIDSGHRRMYACILWNDERHSFDEVIDVVKRATGCTKLQASKVAENVDAYGRHVIETSSRLDDLIPIATEINRIKLAVTIRSCKDTVREQISGLLLDWLKDLISGRFTFFSNVQGGNCILRDIICEVLCEDYSLRPELAALSTRSRRGTVSDVDLDYDYEFDGTGTEDEAGEGDPGEDMFDGAMMVDDGEGMFFQPPDVDIDWIEPGDEEDDDEFQPEGSDYGDYEDEDDSGSDDIGPRIHNPYTSQDVEMRNASDDDDDDTHDQNDRHRRLRRRQQEVHQDTRSDAGDATTSPPPHSPHTHQRFDSPPITTAEETATSSVGNTSAPRTPPHRRLSPGRQHDIIDLKYDLNEWLTYTDQLERDERNTAKILNSPLSPNCKQLSETDENIKREFNRKLRLDYLLQYDLRLWKTARASIKDLLIGTLVSNFDYRPIIGIRFARNYPELLDAFFLKDREPEHSITTLSVQLLTVPTVAATLVKEYKFFGIACSILANFFLTDSIHMLLPEEYHNMQVDCSSRAIKRPRFAMTFYDIRYVLNAELVKSEVCHQPLYLRHFLDMLFQFQAMDPLVRKDNVHVEYESTSWVNAFNVTLQISKLCRLFADCFVSLYQEQEQQKSLEASQSLVRSILRVLYALQTWSPRLTETAAQIARQAAGPTSINEQGETIDQNGQVVDEEGYGYLIKGVDQQKMKSFESPAAGKMTIIKYDIAKEPVSFHHPYHWLLAELLSHVRLLKDDTLRQLGWTNGFKSVLDKFNEHDSSRETFLAILEYPLRMRALLAQANCGVWVRNGFGIRNQARTYRDVSVREYTYDWDLYLLQVGLAMTRPDHMLATMIDRFDITNWFNGKPEKAHPYYDASQMTTMVEEFTDFLVICATERGYASDMPIEEKIRRAIIQYLGLSSMAYSELVKVLPDSLSDHASFDQHLGELSNYKPPSGLNDHGRYELKDEYYNDLDPYFWQFSRNQREEAFEKLRIRHNKNARDKQEREVNKEEFFILPRLRKIPKDGPFKYFGNFLQSHMMVQIVLYALWNSRTTKSSGELILDDALYLAMVAVTDENTEAFCKQQTLTKGKSRANAPQPTVDNFVEYATNDKFPVTVGVEREHISLLTVLLRFMGDKEYKHIHERCKYIIDKMEERGCPDEAKQMISEWRALHQAAQETTNEEEKNDAVAKYEKKKAEAKARQENIMAQFAQAQSQFMSQYADMYDDEEDEDNEESMDKDGVDHVDQGEKTNGDVERTCHFPAGTCIVCQEELDRSRLYGVLGLVQKSKTVRQTPLHNSEVMFDVFETAQGRDTWKQHVDATTQDKNSNGSKRTTSATSTTSTSPVLNGFPTDAHVEGLHISTCGHLMHAHCFNGYQESVDSDTINPLRALMPQLRHKQFLCPLCKALGNVLLPIVWKGKKESYPGPMVPKTSYQDLGDMAKDLMNQLENEIGTGDRKMPGGIDEDMDPQSSELGVEIENVDALRRLYNQLRTAMKGGNNSLIIQDGSISPGQLRASLLELYNMYAYAIASMEIAQRGDHGVRARDLSVEHTGTYLDDISSQNQTLLKILAKTGELMPNVMNIRWVTEDRYTMQRISLGVLRQIFYDETLCSDGLADSEILRKPLLLADPFETLTRIGFIIKSSSKQQRNQEISNIDVHHFMRLLYVAEITKTVIGLLQGFKTEVLADQKVSQSYQRLSSSSSTSRSTQESEAAKRFACDIASLVGIAETTLEDFFAQVPAHVFASLIRTFTLPYLRKALLLMVVHHGFILQPLDWEQEDEDMDDDDDEYDYLARILRLPALTQVFNLEPFEQGMIKGWCKHYCHELQKTSSTEPTTPTTATNVTTTIGTTSPTSTAVATASNTNKQSPTLQQKQKQIIPLRLPTPYYLVSLPYRMDQLFEESARRVCRKCGNLPEYPALCLVCGTFVCARRYCCTENDRGECNTHMRSCSGDIGIFVVVKESLVLLLHADGGSIMNAPYLDTHGEVDLFLRRGTPQYLNPQRYEQIRQMWLSHAVPAFVRRKMESSYSYTRWESW</sequence>
<dbReference type="UniPathway" id="UPA00143"/>
<accession>A0A8H7RS73</accession>
<feature type="domain" description="UBR-type" evidence="13">
    <location>
        <begin position="133"/>
        <end position="205"/>
    </location>
</feature>
<comment type="similarity">
    <text evidence="8 10">Belongs to the E3 ubiquitin-protein ligase UBR1-like family.</text>
</comment>
<dbReference type="FunFam" id="2.10.110.30:FF:000001">
    <property type="entry name" value="E3 ubiquitin-protein ligase UBR2 isoform 1"/>
    <property type="match status" value="1"/>
</dbReference>
<feature type="region of interest" description="Disordered" evidence="12">
    <location>
        <begin position="1504"/>
        <end position="1526"/>
    </location>
</feature>
<keyword evidence="15" id="KW-1185">Reference proteome</keyword>
<gene>
    <name evidence="14" type="ORF">INT45_003153</name>
</gene>
<feature type="compositionally biased region" description="Low complexity" evidence="12">
    <location>
        <begin position="211"/>
        <end position="221"/>
    </location>
</feature>
<dbReference type="GO" id="GO:0005737">
    <property type="term" value="C:cytoplasm"/>
    <property type="evidence" value="ECO:0007669"/>
    <property type="project" value="TreeGrafter"/>
</dbReference>
<dbReference type="InterPro" id="IPR014719">
    <property type="entry name" value="Ribosomal_bL12_C/ClpS-like"/>
</dbReference>
<dbReference type="GO" id="GO:0071596">
    <property type="term" value="P:ubiquitin-dependent protein catabolic process via the N-end rule pathway"/>
    <property type="evidence" value="ECO:0007669"/>
    <property type="project" value="UniProtKB-UniRule"/>
</dbReference>
<dbReference type="InterPro" id="IPR044046">
    <property type="entry name" value="E3_ligase_UBR-like_C"/>
</dbReference>
<feature type="compositionally biased region" description="Basic and acidic residues" evidence="12">
    <location>
        <begin position="573"/>
        <end position="585"/>
    </location>
</feature>
<dbReference type="InterPro" id="IPR003769">
    <property type="entry name" value="ClpS_core"/>
</dbReference>
<evidence type="ECO:0000256" key="7">
    <source>
        <dbReference type="ARBA" id="ARBA00022833"/>
    </source>
</evidence>
<dbReference type="Pfam" id="PF02617">
    <property type="entry name" value="ClpS"/>
    <property type="match status" value="1"/>
</dbReference>
<feature type="compositionally biased region" description="Acidic residues" evidence="12">
    <location>
        <begin position="455"/>
        <end position="478"/>
    </location>
</feature>
<protein>
    <recommendedName>
        <fullName evidence="10">E3 ubiquitin-protein ligase</fullName>
        <ecNumber evidence="10">2.3.2.27</ecNumber>
    </recommendedName>
</protein>
<dbReference type="PANTHER" id="PTHR21497">
    <property type="entry name" value="UBIQUITIN LIGASE E3 ALPHA-RELATED"/>
    <property type="match status" value="1"/>
</dbReference>